<keyword evidence="3 5" id="KW-1133">Transmembrane helix</keyword>
<comment type="subcellular location">
    <subcellularLocation>
        <location evidence="5">Cell inner membrane</location>
        <topology evidence="5">Multi-pass membrane protein</topology>
    </subcellularLocation>
    <subcellularLocation>
        <location evidence="1">Membrane</location>
        <topology evidence="1">Multi-pass membrane protein</topology>
    </subcellularLocation>
</comment>
<dbReference type="STRING" id="517418.Ctha_1775"/>
<dbReference type="OrthoDB" id="9777044at2"/>
<dbReference type="eggNOG" id="COG0805">
    <property type="taxonomic scope" value="Bacteria"/>
</dbReference>
<proteinExistence type="inferred from homology"/>
<evidence type="ECO:0000313" key="8">
    <source>
        <dbReference type="Proteomes" id="UP000001208"/>
    </source>
</evidence>
<protein>
    <recommendedName>
        <fullName evidence="5">Sec-independent protein translocase protein TatC</fullName>
    </recommendedName>
</protein>
<keyword evidence="5" id="KW-1003">Cell membrane</keyword>
<evidence type="ECO:0000256" key="2">
    <source>
        <dbReference type="ARBA" id="ARBA00022692"/>
    </source>
</evidence>
<dbReference type="RefSeq" id="WP_012500316.1">
    <property type="nucleotide sequence ID" value="NC_011026.1"/>
</dbReference>
<feature type="transmembrane region" description="Helical" evidence="5">
    <location>
        <begin position="127"/>
        <end position="152"/>
    </location>
</feature>
<dbReference type="AlphaFoldDB" id="B3QTN4"/>
<evidence type="ECO:0000256" key="4">
    <source>
        <dbReference type="ARBA" id="ARBA00023136"/>
    </source>
</evidence>
<dbReference type="HOGENOM" id="CLU_031942_3_2_10"/>
<comment type="similarity">
    <text evidence="5">Belongs to the TatC family.</text>
</comment>
<dbReference type="Pfam" id="PF00902">
    <property type="entry name" value="TatC"/>
    <property type="match status" value="1"/>
</dbReference>
<dbReference type="Proteomes" id="UP000001208">
    <property type="component" value="Chromosome"/>
</dbReference>
<keyword evidence="5" id="KW-0997">Cell inner membrane</keyword>
<dbReference type="NCBIfam" id="TIGR00945">
    <property type="entry name" value="tatC"/>
    <property type="match status" value="1"/>
</dbReference>
<evidence type="ECO:0000256" key="6">
    <source>
        <dbReference type="SAM" id="MobiDB-lite"/>
    </source>
</evidence>
<accession>B3QTN4</accession>
<comment type="subunit">
    <text evidence="5">Forms a complex with TatA.</text>
</comment>
<dbReference type="PANTHER" id="PTHR30371">
    <property type="entry name" value="SEC-INDEPENDENT PROTEIN TRANSLOCASE PROTEIN TATC"/>
    <property type="match status" value="1"/>
</dbReference>
<evidence type="ECO:0000256" key="3">
    <source>
        <dbReference type="ARBA" id="ARBA00022989"/>
    </source>
</evidence>
<evidence type="ECO:0000313" key="7">
    <source>
        <dbReference type="EMBL" id="ACF14232.1"/>
    </source>
</evidence>
<dbReference type="PANTHER" id="PTHR30371:SF0">
    <property type="entry name" value="SEC-INDEPENDENT PROTEIN TRANSLOCASE PROTEIN TATC, CHLOROPLASTIC-RELATED"/>
    <property type="match status" value="1"/>
</dbReference>
<comment type="function">
    <text evidence="5">Part of the twin-arginine translocation (Tat) system that transports large folded proteins containing a characteristic twin-arginine motif in their signal peptide across membranes.</text>
</comment>
<feature type="transmembrane region" description="Helical" evidence="5">
    <location>
        <begin position="209"/>
        <end position="226"/>
    </location>
</feature>
<evidence type="ECO:0000256" key="1">
    <source>
        <dbReference type="ARBA" id="ARBA00004141"/>
    </source>
</evidence>
<feature type="transmembrane region" description="Helical" evidence="5">
    <location>
        <begin position="172"/>
        <end position="197"/>
    </location>
</feature>
<feature type="transmembrane region" description="Helical" evidence="5">
    <location>
        <begin position="42"/>
        <end position="66"/>
    </location>
</feature>
<dbReference type="PRINTS" id="PR01840">
    <property type="entry name" value="TATCFAMILY"/>
</dbReference>
<gene>
    <name evidence="5" type="primary">tatC</name>
    <name evidence="7" type="ordered locus">Ctha_1775</name>
</gene>
<dbReference type="GO" id="GO:0009977">
    <property type="term" value="F:proton motive force dependent protein transmembrane transporter activity"/>
    <property type="evidence" value="ECO:0007669"/>
    <property type="project" value="TreeGrafter"/>
</dbReference>
<evidence type="ECO:0000256" key="5">
    <source>
        <dbReference type="HAMAP-Rule" id="MF_00902"/>
    </source>
</evidence>
<dbReference type="HAMAP" id="MF_00902">
    <property type="entry name" value="TatC"/>
    <property type="match status" value="1"/>
</dbReference>
<feature type="transmembrane region" description="Helical" evidence="5">
    <location>
        <begin position="232"/>
        <end position="255"/>
    </location>
</feature>
<dbReference type="EMBL" id="CP001100">
    <property type="protein sequence ID" value="ACF14232.1"/>
    <property type="molecule type" value="Genomic_DNA"/>
</dbReference>
<reference evidence="7 8" key="1">
    <citation type="submission" date="2008-06" db="EMBL/GenBank/DDBJ databases">
        <title>Complete sequence of Chloroherpeton thalassium ATCC 35110.</title>
        <authorList>
            <consortium name="US DOE Joint Genome Institute"/>
            <person name="Lucas S."/>
            <person name="Copeland A."/>
            <person name="Lapidus A."/>
            <person name="Glavina del Rio T."/>
            <person name="Dalin E."/>
            <person name="Tice H."/>
            <person name="Bruce D."/>
            <person name="Goodwin L."/>
            <person name="Pitluck S."/>
            <person name="Schmutz J."/>
            <person name="Larimer F."/>
            <person name="Land M."/>
            <person name="Hauser L."/>
            <person name="Kyrpides N."/>
            <person name="Mikhailova N."/>
            <person name="Liu Z."/>
            <person name="Li T."/>
            <person name="Zhao F."/>
            <person name="Overmann J."/>
            <person name="Bryant D.A."/>
            <person name="Richardson P."/>
        </authorList>
    </citation>
    <scope>NUCLEOTIDE SEQUENCE [LARGE SCALE GENOMIC DNA]</scope>
    <source>
        <strain evidence="8">ATCC 35110 / GB-78</strain>
    </source>
</reference>
<dbReference type="GO" id="GO:0043953">
    <property type="term" value="P:protein transport by the Tat complex"/>
    <property type="evidence" value="ECO:0007669"/>
    <property type="project" value="UniProtKB-UniRule"/>
</dbReference>
<dbReference type="GO" id="GO:0065002">
    <property type="term" value="P:intracellular protein transmembrane transport"/>
    <property type="evidence" value="ECO:0007669"/>
    <property type="project" value="TreeGrafter"/>
</dbReference>
<name>B3QTN4_CHLT3</name>
<organism evidence="7 8">
    <name type="scientific">Chloroherpeton thalassium (strain ATCC 35110 / GB-78)</name>
    <dbReference type="NCBI Taxonomy" id="517418"/>
    <lineage>
        <taxon>Bacteria</taxon>
        <taxon>Pseudomonadati</taxon>
        <taxon>Chlorobiota</taxon>
        <taxon>Chlorobiia</taxon>
        <taxon>Chlorobiales</taxon>
        <taxon>Chloroherpetonaceae</taxon>
        <taxon>Chloroherpeton</taxon>
    </lineage>
</organism>
<feature type="transmembrane region" description="Helical" evidence="5">
    <location>
        <begin position="86"/>
        <end position="107"/>
    </location>
</feature>
<dbReference type="InterPro" id="IPR002033">
    <property type="entry name" value="TatC"/>
</dbReference>
<sequence length="263" mass="29508">MLETEQTKVLTSGDSNENAQPEEELGFFDHLEELRWRLLKSVVALGLMAIVCAFFADFLVNDVLIGPLKRSSPNTVIQNLVPYGQVTLYVQVILFAALVLSFPVLIYQIWQFVMPGLKKEERVASRFAVAFISICFFAGIAFGYFVFLPVSLKFFASFGSELIENNIAIDDYVSFFLGALFTSGFIFELPFVSYVLSKMGILTPAFMRFYRKHAIVAMIIIAAIVTPSTDAITQMVIAVPMILLYELSIWISAYVNRKNAALK</sequence>
<dbReference type="GO" id="GO:0033281">
    <property type="term" value="C:TAT protein transport complex"/>
    <property type="evidence" value="ECO:0007669"/>
    <property type="project" value="UniProtKB-UniRule"/>
</dbReference>
<keyword evidence="5" id="KW-0811">Translocation</keyword>
<keyword evidence="2 5" id="KW-0812">Transmembrane</keyword>
<keyword evidence="5" id="KW-0813">Transport</keyword>
<keyword evidence="5" id="KW-0653">Protein transport</keyword>
<dbReference type="KEGG" id="cts:Ctha_1775"/>
<keyword evidence="4 5" id="KW-0472">Membrane</keyword>
<feature type="region of interest" description="Disordered" evidence="6">
    <location>
        <begin position="1"/>
        <end position="20"/>
    </location>
</feature>
<feature type="compositionally biased region" description="Polar residues" evidence="6">
    <location>
        <begin position="7"/>
        <end position="19"/>
    </location>
</feature>
<keyword evidence="8" id="KW-1185">Reference proteome</keyword>